<protein>
    <submittedName>
        <fullName evidence="2">Thioredoxin</fullName>
    </submittedName>
</protein>
<dbReference type="EMBL" id="AYYO01000009">
    <property type="protein sequence ID" value="KRM56104.1"/>
    <property type="molecule type" value="Genomic_DNA"/>
</dbReference>
<evidence type="ECO:0000313" key="2">
    <source>
        <dbReference type="EMBL" id="KRM56104.1"/>
    </source>
</evidence>
<evidence type="ECO:0000313" key="3">
    <source>
        <dbReference type="Proteomes" id="UP000051679"/>
    </source>
</evidence>
<feature type="domain" description="Thioredoxin" evidence="1">
    <location>
        <begin position="1"/>
        <end position="112"/>
    </location>
</feature>
<dbReference type="SUPFAM" id="SSF52833">
    <property type="entry name" value="Thioredoxin-like"/>
    <property type="match status" value="1"/>
</dbReference>
<comment type="caution">
    <text evidence="2">The sequence shown here is derived from an EMBL/GenBank/DDBJ whole genome shotgun (WGS) entry which is preliminary data.</text>
</comment>
<dbReference type="CDD" id="cd02947">
    <property type="entry name" value="TRX_family"/>
    <property type="match status" value="1"/>
</dbReference>
<dbReference type="AlphaFoldDB" id="A0A0R1ZM29"/>
<dbReference type="InterPro" id="IPR013766">
    <property type="entry name" value="Thioredoxin_domain"/>
</dbReference>
<dbReference type="PROSITE" id="PS51352">
    <property type="entry name" value="THIOREDOXIN_2"/>
    <property type="match status" value="1"/>
</dbReference>
<dbReference type="STRING" id="1291052.FC18_GL000632"/>
<sequence>MEMYKPEVVSDEAVHAVIDKAGKQLMFLTADWCGDCKAIKPFVQKIKDLATSKGAGWVDADRDANIEVANEQGLRGIPAFVLFEDGKQVDHIGNGERLNPKDVIAWVNNTVLA</sequence>
<organism evidence="2 3">
    <name type="scientific">Lacticaseibacillus sharpeae JCM 1186 = DSM 20505</name>
    <dbReference type="NCBI Taxonomy" id="1291052"/>
    <lineage>
        <taxon>Bacteria</taxon>
        <taxon>Bacillati</taxon>
        <taxon>Bacillota</taxon>
        <taxon>Bacilli</taxon>
        <taxon>Lactobacillales</taxon>
        <taxon>Lactobacillaceae</taxon>
        <taxon>Lacticaseibacillus</taxon>
    </lineage>
</organism>
<evidence type="ECO:0000259" key="1">
    <source>
        <dbReference type="PROSITE" id="PS51352"/>
    </source>
</evidence>
<dbReference type="OrthoDB" id="7629852at2"/>
<dbReference type="InterPro" id="IPR050620">
    <property type="entry name" value="Thioredoxin_H-type-like"/>
</dbReference>
<accession>A0A0R1ZM29</accession>
<dbReference type="PANTHER" id="PTHR10438">
    <property type="entry name" value="THIOREDOXIN"/>
    <property type="match status" value="1"/>
</dbReference>
<dbReference type="Pfam" id="PF00085">
    <property type="entry name" value="Thioredoxin"/>
    <property type="match status" value="1"/>
</dbReference>
<dbReference type="InterPro" id="IPR036249">
    <property type="entry name" value="Thioredoxin-like_sf"/>
</dbReference>
<dbReference type="PATRIC" id="fig|1291052.5.peg.645"/>
<name>A0A0R1ZM29_9LACO</name>
<dbReference type="PANTHER" id="PTHR10438:SF468">
    <property type="entry name" value="THIOREDOXIN-1-RELATED"/>
    <property type="match status" value="1"/>
</dbReference>
<proteinExistence type="predicted"/>
<dbReference type="Gene3D" id="3.40.30.10">
    <property type="entry name" value="Glutaredoxin"/>
    <property type="match status" value="1"/>
</dbReference>
<keyword evidence="3" id="KW-1185">Reference proteome</keyword>
<dbReference type="RefSeq" id="WP_082403935.1">
    <property type="nucleotide sequence ID" value="NZ_AYYO01000009.1"/>
</dbReference>
<gene>
    <name evidence="2" type="ORF">FC18_GL000632</name>
</gene>
<dbReference type="Proteomes" id="UP000051679">
    <property type="component" value="Unassembled WGS sequence"/>
</dbReference>
<reference evidence="2 3" key="1">
    <citation type="journal article" date="2015" name="Genome Announc.">
        <title>Expanding the biotechnology potential of lactobacilli through comparative genomics of 213 strains and associated genera.</title>
        <authorList>
            <person name="Sun Z."/>
            <person name="Harris H.M."/>
            <person name="McCann A."/>
            <person name="Guo C."/>
            <person name="Argimon S."/>
            <person name="Zhang W."/>
            <person name="Yang X."/>
            <person name="Jeffery I.B."/>
            <person name="Cooney J.C."/>
            <person name="Kagawa T.F."/>
            <person name="Liu W."/>
            <person name="Song Y."/>
            <person name="Salvetti E."/>
            <person name="Wrobel A."/>
            <person name="Rasinkangas P."/>
            <person name="Parkhill J."/>
            <person name="Rea M.C."/>
            <person name="O'Sullivan O."/>
            <person name="Ritari J."/>
            <person name="Douillard F.P."/>
            <person name="Paul Ross R."/>
            <person name="Yang R."/>
            <person name="Briner A.E."/>
            <person name="Felis G.E."/>
            <person name="de Vos W.M."/>
            <person name="Barrangou R."/>
            <person name="Klaenhammer T.R."/>
            <person name="Caufield P.W."/>
            <person name="Cui Y."/>
            <person name="Zhang H."/>
            <person name="O'Toole P.W."/>
        </authorList>
    </citation>
    <scope>NUCLEOTIDE SEQUENCE [LARGE SCALE GENOMIC DNA]</scope>
    <source>
        <strain evidence="2 3">DSM 20505</strain>
    </source>
</reference>